<evidence type="ECO:0000256" key="7">
    <source>
        <dbReference type="RuleBase" id="RU363032"/>
    </source>
</evidence>
<comment type="caution">
    <text evidence="9">The sequence shown here is derived from an EMBL/GenBank/DDBJ whole genome shotgun (WGS) entry which is preliminary data.</text>
</comment>
<proteinExistence type="inferred from homology"/>
<feature type="transmembrane region" description="Helical" evidence="7">
    <location>
        <begin position="228"/>
        <end position="249"/>
    </location>
</feature>
<dbReference type="InterPro" id="IPR000515">
    <property type="entry name" value="MetI-like"/>
</dbReference>
<keyword evidence="10" id="KW-1185">Reference proteome</keyword>
<feature type="transmembrane region" description="Helical" evidence="7">
    <location>
        <begin position="131"/>
        <end position="152"/>
    </location>
</feature>
<name>A0A6L8V590_9BACL</name>
<evidence type="ECO:0000313" key="10">
    <source>
        <dbReference type="Proteomes" id="UP000481087"/>
    </source>
</evidence>
<comment type="similarity">
    <text evidence="7">Belongs to the binding-protein-dependent transport system permease family.</text>
</comment>
<dbReference type="Gene3D" id="1.10.3720.10">
    <property type="entry name" value="MetI-like"/>
    <property type="match status" value="1"/>
</dbReference>
<accession>A0A6L8V590</accession>
<evidence type="ECO:0000256" key="2">
    <source>
        <dbReference type="ARBA" id="ARBA00022448"/>
    </source>
</evidence>
<evidence type="ECO:0000256" key="6">
    <source>
        <dbReference type="ARBA" id="ARBA00023136"/>
    </source>
</evidence>
<dbReference type="EMBL" id="WTUZ01000022">
    <property type="protein sequence ID" value="MZQ85553.1"/>
    <property type="molecule type" value="Genomic_DNA"/>
</dbReference>
<feature type="transmembrane region" description="Helical" evidence="7">
    <location>
        <begin position="188"/>
        <end position="207"/>
    </location>
</feature>
<feature type="transmembrane region" description="Helical" evidence="7">
    <location>
        <begin position="285"/>
        <end position="305"/>
    </location>
</feature>
<gene>
    <name evidence="9" type="ORF">GQF01_25875</name>
</gene>
<keyword evidence="3" id="KW-1003">Cell membrane</keyword>
<dbReference type="RefSeq" id="WP_161409786.1">
    <property type="nucleotide sequence ID" value="NZ_WTUZ01000022.1"/>
</dbReference>
<comment type="subcellular location">
    <subcellularLocation>
        <location evidence="1 7">Cell membrane</location>
        <topology evidence="1 7">Multi-pass membrane protein</topology>
    </subcellularLocation>
</comment>
<dbReference type="GO" id="GO:0055085">
    <property type="term" value="P:transmembrane transport"/>
    <property type="evidence" value="ECO:0007669"/>
    <property type="project" value="InterPro"/>
</dbReference>
<dbReference type="Proteomes" id="UP000481087">
    <property type="component" value="Unassembled WGS sequence"/>
</dbReference>
<dbReference type="Pfam" id="PF00528">
    <property type="entry name" value="BPD_transp_1"/>
    <property type="match status" value="1"/>
</dbReference>
<keyword evidence="5 7" id="KW-1133">Transmembrane helix</keyword>
<feature type="transmembrane region" description="Helical" evidence="7">
    <location>
        <begin position="102"/>
        <end position="119"/>
    </location>
</feature>
<keyword evidence="4 7" id="KW-0812">Transmembrane</keyword>
<evidence type="ECO:0000256" key="1">
    <source>
        <dbReference type="ARBA" id="ARBA00004651"/>
    </source>
</evidence>
<evidence type="ECO:0000256" key="3">
    <source>
        <dbReference type="ARBA" id="ARBA00022475"/>
    </source>
</evidence>
<feature type="domain" description="ABC transmembrane type-1" evidence="8">
    <location>
        <begin position="91"/>
        <end position="306"/>
    </location>
</feature>
<reference evidence="9 10" key="1">
    <citation type="submission" date="2019-12" db="EMBL/GenBank/DDBJ databases">
        <title>Paenibacillus sp. nov. sp. isolated from soil.</title>
        <authorList>
            <person name="Kim J."/>
            <person name="Jeong S.E."/>
            <person name="Jung H.S."/>
            <person name="Jeon C.O."/>
        </authorList>
    </citation>
    <scope>NUCLEOTIDE SEQUENCE [LARGE SCALE GENOMIC DNA]</scope>
    <source>
        <strain evidence="9 10">5J-6</strain>
    </source>
</reference>
<evidence type="ECO:0000256" key="4">
    <source>
        <dbReference type="ARBA" id="ARBA00022692"/>
    </source>
</evidence>
<dbReference type="PROSITE" id="PS50928">
    <property type="entry name" value="ABC_TM1"/>
    <property type="match status" value="1"/>
</dbReference>
<dbReference type="InterPro" id="IPR050809">
    <property type="entry name" value="UgpAE/MalFG_permease"/>
</dbReference>
<dbReference type="PANTHER" id="PTHR43227:SF11">
    <property type="entry name" value="BLL4140 PROTEIN"/>
    <property type="match status" value="1"/>
</dbReference>
<sequence>MSAGLTSAFALQEGDLALKPSIFRQLSRDRTFLLLLAPVLVYYILFKYVPMFGIVISFMDYNLFKGIAGSEWVGLKYYKLFFENRDAVTIIKNTVLLGGYKLLFGFPAPILLAIMLNELRGRHYKRFVQSVSYLPYFLSTVVVSSIIVMLLSPSRGWVNTMLHKLGVPPINFLQESEWFRTIYVGSEIWQQVGWGSIIFLAAITTIDPQLYEAARMDGAGRFKQIWHVTLPGMATTVVIMFILQIGHVLEIGFEKVFLLSNAATYDTSDIISTYVYRIGILQGGFSYGTAIDLFMGIIGFILVYASNKLSRRFGETSLW</sequence>
<organism evidence="9 10">
    <name type="scientific">Paenibacillus silvestris</name>
    <dbReference type="NCBI Taxonomy" id="2606219"/>
    <lineage>
        <taxon>Bacteria</taxon>
        <taxon>Bacillati</taxon>
        <taxon>Bacillota</taxon>
        <taxon>Bacilli</taxon>
        <taxon>Bacillales</taxon>
        <taxon>Paenibacillaceae</taxon>
        <taxon>Paenibacillus</taxon>
    </lineage>
</organism>
<feature type="transmembrane region" description="Helical" evidence="7">
    <location>
        <begin position="32"/>
        <end position="56"/>
    </location>
</feature>
<dbReference type="GO" id="GO:0005886">
    <property type="term" value="C:plasma membrane"/>
    <property type="evidence" value="ECO:0007669"/>
    <property type="project" value="UniProtKB-SubCell"/>
</dbReference>
<dbReference type="InterPro" id="IPR035906">
    <property type="entry name" value="MetI-like_sf"/>
</dbReference>
<keyword evidence="6 7" id="KW-0472">Membrane</keyword>
<protein>
    <submittedName>
        <fullName evidence="9">ABC transporter permease subunit</fullName>
    </submittedName>
</protein>
<dbReference type="PANTHER" id="PTHR43227">
    <property type="entry name" value="BLL4140 PROTEIN"/>
    <property type="match status" value="1"/>
</dbReference>
<evidence type="ECO:0000313" key="9">
    <source>
        <dbReference type="EMBL" id="MZQ85553.1"/>
    </source>
</evidence>
<evidence type="ECO:0000256" key="5">
    <source>
        <dbReference type="ARBA" id="ARBA00022989"/>
    </source>
</evidence>
<dbReference type="AlphaFoldDB" id="A0A6L8V590"/>
<dbReference type="SUPFAM" id="SSF161098">
    <property type="entry name" value="MetI-like"/>
    <property type="match status" value="1"/>
</dbReference>
<dbReference type="CDD" id="cd06261">
    <property type="entry name" value="TM_PBP2"/>
    <property type="match status" value="1"/>
</dbReference>
<keyword evidence="2 7" id="KW-0813">Transport</keyword>
<evidence type="ECO:0000259" key="8">
    <source>
        <dbReference type="PROSITE" id="PS50928"/>
    </source>
</evidence>